<name>G0QXN9_ICHMU</name>
<evidence type="ECO:0000313" key="2">
    <source>
        <dbReference type="Proteomes" id="UP000008983"/>
    </source>
</evidence>
<dbReference type="GeneID" id="14906130"/>
<keyword evidence="2" id="KW-1185">Reference proteome</keyword>
<dbReference type="RefSeq" id="XP_004031256.1">
    <property type="nucleotide sequence ID" value="XM_004031208.1"/>
</dbReference>
<dbReference type="OMA" id="LDENFIW"/>
<sequence>MIKFNFHFIDDWQGEIAFAKINGKTIWHESYAWCGKLLSFQCKLSGVNACGKEIPDRISHNVQFEFINTDDQFILEIGAYLKNRNSCDVSWGIDDVQVYVI</sequence>
<accession>G0QXN9</accession>
<dbReference type="OrthoDB" id="282438at2759"/>
<organism evidence="1 2">
    <name type="scientific">Ichthyophthirius multifiliis</name>
    <name type="common">White spot disease agent</name>
    <name type="synonym">Ich</name>
    <dbReference type="NCBI Taxonomy" id="5932"/>
    <lineage>
        <taxon>Eukaryota</taxon>
        <taxon>Sar</taxon>
        <taxon>Alveolata</taxon>
        <taxon>Ciliophora</taxon>
        <taxon>Intramacronucleata</taxon>
        <taxon>Oligohymenophorea</taxon>
        <taxon>Hymenostomatida</taxon>
        <taxon>Ophryoglenina</taxon>
        <taxon>Ichthyophthirius</taxon>
    </lineage>
</organism>
<reference evidence="1 2" key="1">
    <citation type="submission" date="2011-07" db="EMBL/GenBank/DDBJ databases">
        <authorList>
            <person name="Coyne R."/>
            <person name="Brami D."/>
            <person name="Johnson J."/>
            <person name="Hostetler J."/>
            <person name="Hannick L."/>
            <person name="Clark T."/>
            <person name="Cassidy-Hanley D."/>
            <person name="Inman J."/>
        </authorList>
    </citation>
    <scope>NUCLEOTIDE SEQUENCE [LARGE SCALE GENOMIC DNA]</scope>
    <source>
        <strain evidence="1 2">G5</strain>
    </source>
</reference>
<dbReference type="Proteomes" id="UP000008983">
    <property type="component" value="Unassembled WGS sequence"/>
</dbReference>
<protein>
    <submittedName>
        <fullName evidence="1">Uncharacterized protein</fullName>
    </submittedName>
</protein>
<dbReference type="eggNOG" id="ENOG502S9Q4">
    <property type="taxonomic scope" value="Eukaryota"/>
</dbReference>
<evidence type="ECO:0000313" key="1">
    <source>
        <dbReference type="EMBL" id="EGR30020.1"/>
    </source>
</evidence>
<dbReference type="EMBL" id="GL984082">
    <property type="protein sequence ID" value="EGR30020.1"/>
    <property type="molecule type" value="Genomic_DNA"/>
</dbReference>
<proteinExistence type="predicted"/>
<dbReference type="InParanoid" id="G0QXN9"/>
<dbReference type="AlphaFoldDB" id="G0QXN9"/>
<gene>
    <name evidence="1" type="ORF">IMG5_144230</name>
</gene>